<evidence type="ECO:0000256" key="1">
    <source>
        <dbReference type="ARBA" id="ARBA00004442"/>
    </source>
</evidence>
<dbReference type="GO" id="GO:1990281">
    <property type="term" value="C:efflux pump complex"/>
    <property type="evidence" value="ECO:0007669"/>
    <property type="project" value="TreeGrafter"/>
</dbReference>
<dbReference type="PANTHER" id="PTHR30026:SF20">
    <property type="entry name" value="OUTER MEMBRANE PROTEIN TOLC"/>
    <property type="match status" value="1"/>
</dbReference>
<gene>
    <name evidence="9" type="primary">cusC</name>
    <name evidence="9" type="ORF">HLUCCX10_01285</name>
</gene>
<dbReference type="InterPro" id="IPR051906">
    <property type="entry name" value="TolC-like"/>
</dbReference>
<dbReference type="PANTHER" id="PTHR30026">
    <property type="entry name" value="OUTER MEMBRANE PROTEIN TOLC"/>
    <property type="match status" value="1"/>
</dbReference>
<evidence type="ECO:0000256" key="8">
    <source>
        <dbReference type="SAM" id="Coils"/>
    </source>
</evidence>
<dbReference type="Gene3D" id="1.20.1600.10">
    <property type="entry name" value="Outer membrane efflux proteins (OEP)"/>
    <property type="match status" value="1"/>
</dbReference>
<dbReference type="OrthoDB" id="1680428at2"/>
<evidence type="ECO:0000256" key="4">
    <source>
        <dbReference type="ARBA" id="ARBA00022452"/>
    </source>
</evidence>
<keyword evidence="5" id="KW-0812">Transmembrane</keyword>
<dbReference type="STRING" id="1305737.GCA_000526355_00658"/>
<evidence type="ECO:0000256" key="6">
    <source>
        <dbReference type="ARBA" id="ARBA00023136"/>
    </source>
</evidence>
<evidence type="ECO:0000256" key="2">
    <source>
        <dbReference type="ARBA" id="ARBA00007613"/>
    </source>
</evidence>
<keyword evidence="7" id="KW-0998">Cell outer membrane</keyword>
<comment type="subcellular location">
    <subcellularLocation>
        <location evidence="1">Cell outer membrane</location>
    </subcellularLocation>
</comment>
<sequence length="420" mass="47999">MRYLIIIILILAIPKLSGGQDLNDYLIQAAENNPGLQASYHEYLAVLEKIPQAGGLPDPELSAGIFINPMSRFMGNQIADIRLTQQFPWFGTLKTKKTMESQLAESMYFRFLDQKSQLFFLVKSTWFDMVLILHGIMLLEEEREVLKQQEKLLTTQLGAADASAMPNATMSNSGMQELLQLQLEVNALENKLAIEDRKLRNEKIKFNQLLNQESEEDIIIPAHLEVKGEDLMRPGLLDSIWQSNPQIARIEAEEEALMANQKLSKLAGMPNLGAGLNYMPFQPRMESNQSIGGQDMFMPMVSLSLPIYRKKYKAKENESFLLQEAKSFEKSELQNQLTRAWAEAVRDFEIGIENQQLYEKQLELIENQINLSTRNFESGNQSLFDVLELKRKAFVNEHQLEIAKNLQLKSLAKLEMLLGR</sequence>
<dbReference type="AlphaFoldDB" id="A0A0P8AUW3"/>
<evidence type="ECO:0000256" key="5">
    <source>
        <dbReference type="ARBA" id="ARBA00022692"/>
    </source>
</evidence>
<dbReference type="GO" id="GO:0009279">
    <property type="term" value="C:cell outer membrane"/>
    <property type="evidence" value="ECO:0007669"/>
    <property type="project" value="UniProtKB-SubCell"/>
</dbReference>
<evidence type="ECO:0000256" key="7">
    <source>
        <dbReference type="ARBA" id="ARBA00023237"/>
    </source>
</evidence>
<dbReference type="PATRIC" id="fig|1305737.6.peg.849"/>
<comment type="similarity">
    <text evidence="2">Belongs to the outer membrane factor (OMF) (TC 1.B.17) family.</text>
</comment>
<feature type="coiled-coil region" evidence="8">
    <location>
        <begin position="136"/>
        <end position="205"/>
    </location>
</feature>
<reference evidence="9 10" key="1">
    <citation type="submission" date="2015-09" db="EMBL/GenBank/DDBJ databases">
        <title>Identification and resolution of microdiversity through metagenomic sequencing of parallel consortia.</title>
        <authorList>
            <person name="Nelson W.C."/>
            <person name="Romine M.F."/>
            <person name="Lindemann S.R."/>
        </authorList>
    </citation>
    <scope>NUCLEOTIDE SEQUENCE [LARGE SCALE GENOMIC DNA]</scope>
    <source>
        <strain evidence="9">HL-49</strain>
    </source>
</reference>
<keyword evidence="6" id="KW-0472">Membrane</keyword>
<keyword evidence="3" id="KW-0813">Transport</keyword>
<proteinExistence type="inferred from homology"/>
<keyword evidence="4" id="KW-1134">Transmembrane beta strand</keyword>
<dbReference type="Proteomes" id="UP000050421">
    <property type="component" value="Unassembled WGS sequence"/>
</dbReference>
<evidence type="ECO:0000313" key="9">
    <source>
        <dbReference type="EMBL" id="KPQ19932.1"/>
    </source>
</evidence>
<evidence type="ECO:0000313" key="10">
    <source>
        <dbReference type="Proteomes" id="UP000050421"/>
    </source>
</evidence>
<dbReference type="SUPFAM" id="SSF56954">
    <property type="entry name" value="Outer membrane efflux proteins (OEP)"/>
    <property type="match status" value="1"/>
</dbReference>
<evidence type="ECO:0000256" key="3">
    <source>
        <dbReference type="ARBA" id="ARBA00022448"/>
    </source>
</evidence>
<dbReference type="EMBL" id="LJXT01000004">
    <property type="protein sequence ID" value="KPQ19932.1"/>
    <property type="molecule type" value="Genomic_DNA"/>
</dbReference>
<organism evidence="9 10">
    <name type="scientific">Algoriphagus marincola HL-49</name>
    <dbReference type="NCBI Taxonomy" id="1305737"/>
    <lineage>
        <taxon>Bacteria</taxon>
        <taxon>Pseudomonadati</taxon>
        <taxon>Bacteroidota</taxon>
        <taxon>Cytophagia</taxon>
        <taxon>Cytophagales</taxon>
        <taxon>Cyclobacteriaceae</taxon>
        <taxon>Algoriphagus</taxon>
    </lineage>
</organism>
<name>A0A0P8AUW3_9BACT</name>
<dbReference type="GO" id="GO:0015562">
    <property type="term" value="F:efflux transmembrane transporter activity"/>
    <property type="evidence" value="ECO:0007669"/>
    <property type="project" value="InterPro"/>
</dbReference>
<dbReference type="GO" id="GO:0015288">
    <property type="term" value="F:porin activity"/>
    <property type="evidence" value="ECO:0007669"/>
    <property type="project" value="TreeGrafter"/>
</dbReference>
<protein>
    <submittedName>
        <fullName evidence="9">Cu(I)/Ag(I)efflux system secretin component CusC</fullName>
    </submittedName>
</protein>
<dbReference type="InterPro" id="IPR003423">
    <property type="entry name" value="OMP_efflux"/>
</dbReference>
<accession>A0A0P8AUW3</accession>
<dbReference type="Pfam" id="PF02321">
    <property type="entry name" value="OEP"/>
    <property type="match status" value="1"/>
</dbReference>
<comment type="caution">
    <text evidence="9">The sequence shown here is derived from an EMBL/GenBank/DDBJ whole genome shotgun (WGS) entry which is preliminary data.</text>
</comment>
<keyword evidence="8" id="KW-0175">Coiled coil</keyword>
<dbReference type="eggNOG" id="COG1538">
    <property type="taxonomic scope" value="Bacteria"/>
</dbReference>